<dbReference type="EMBL" id="CP063407">
    <property type="protein sequence ID" value="QSZ32416.1"/>
    <property type="molecule type" value="Genomic_DNA"/>
</dbReference>
<evidence type="ECO:0000313" key="3">
    <source>
        <dbReference type="EMBL" id="QSZ32416.1"/>
    </source>
</evidence>
<organism evidence="3 4">
    <name type="scientific">Monilinia vaccinii-corymbosi</name>
    <dbReference type="NCBI Taxonomy" id="61207"/>
    <lineage>
        <taxon>Eukaryota</taxon>
        <taxon>Fungi</taxon>
        <taxon>Dikarya</taxon>
        <taxon>Ascomycota</taxon>
        <taxon>Pezizomycotina</taxon>
        <taxon>Leotiomycetes</taxon>
        <taxon>Helotiales</taxon>
        <taxon>Sclerotiniaceae</taxon>
        <taxon>Monilinia</taxon>
    </lineage>
</organism>
<keyword evidence="4" id="KW-1185">Reference proteome</keyword>
<feature type="transmembrane region" description="Helical" evidence="2">
    <location>
        <begin position="257"/>
        <end position="282"/>
    </location>
</feature>
<keyword evidence="2" id="KW-0472">Membrane</keyword>
<dbReference type="GO" id="GO:0051285">
    <property type="term" value="C:cell cortex of cell tip"/>
    <property type="evidence" value="ECO:0007669"/>
    <property type="project" value="TreeGrafter"/>
</dbReference>
<accession>A0A8A3PBC8</accession>
<proteinExistence type="predicted"/>
<reference evidence="3" key="1">
    <citation type="submission" date="2020-10" db="EMBL/GenBank/DDBJ databases">
        <title>Genome Sequence of Monilinia vaccinii-corymbosi Sheds Light on Mummy Berry Disease Infection of Blueberry and Mating Type.</title>
        <authorList>
            <person name="Yow A.G."/>
            <person name="Zhang Y."/>
            <person name="Bansal K."/>
            <person name="Eacker S.M."/>
            <person name="Sullivan S."/>
            <person name="Liachko I."/>
            <person name="Cubeta M.A."/>
            <person name="Rollins J.A."/>
            <person name="Ashrafi H."/>
        </authorList>
    </citation>
    <scope>NUCLEOTIDE SEQUENCE</scope>
    <source>
        <strain evidence="3">RL-1</strain>
    </source>
</reference>
<dbReference type="InterPro" id="IPR009571">
    <property type="entry name" value="SUR7/Rim9-like_fungi"/>
</dbReference>
<dbReference type="GO" id="GO:0031505">
    <property type="term" value="P:fungal-type cell wall organization"/>
    <property type="evidence" value="ECO:0007669"/>
    <property type="project" value="TreeGrafter"/>
</dbReference>
<evidence type="ECO:0000256" key="1">
    <source>
        <dbReference type="SAM" id="MobiDB-lite"/>
    </source>
</evidence>
<feature type="transmembrane region" description="Helical" evidence="2">
    <location>
        <begin position="216"/>
        <end position="237"/>
    </location>
</feature>
<protein>
    <recommendedName>
        <fullName evidence="5">SUR7 protein</fullName>
    </recommendedName>
</protein>
<name>A0A8A3PBC8_9HELO</name>
<dbReference type="OrthoDB" id="4480814at2759"/>
<dbReference type="GO" id="GO:0005886">
    <property type="term" value="C:plasma membrane"/>
    <property type="evidence" value="ECO:0007669"/>
    <property type="project" value="InterPro"/>
</dbReference>
<dbReference type="AlphaFoldDB" id="A0A8A3PBC8"/>
<dbReference type="PANTHER" id="PTHR28019:SF3">
    <property type="entry name" value="INTEGRAL MEMBRANE PROTEIN (AFU_ORTHOLOGUE AFUA_6G07470)"/>
    <property type="match status" value="1"/>
</dbReference>
<feature type="transmembrane region" description="Helical" evidence="2">
    <location>
        <begin position="179"/>
        <end position="204"/>
    </location>
</feature>
<evidence type="ECO:0000256" key="2">
    <source>
        <dbReference type="SAM" id="Phobius"/>
    </source>
</evidence>
<dbReference type="Proteomes" id="UP000672032">
    <property type="component" value="Chromosome 3"/>
</dbReference>
<keyword evidence="2" id="KW-0812">Transmembrane</keyword>
<evidence type="ECO:0000313" key="4">
    <source>
        <dbReference type="Proteomes" id="UP000672032"/>
    </source>
</evidence>
<sequence length="346" mass="35935">MGVGRLLCVSVPFGLTLASFVCLLMASLAGVTDKSLDIMTVNTANLSISSSTLLTLQKASSKRGLGDLHISALTSTATSSAESSVKSAVASGLGLDSAVNITASTLGLANSYQIALWGYCATTGKNTTCTTPKFDWAASSLNTSSINVLATSSGINATLPSDIKQALKTFIVVSKWTQVVYIIALIATAAELFLGIFSICSTAASCVTHIISGFSTTAAIVASIMATALSSITVGAIKTAAKAYGVDASMDTHFLAITWLAVAFSIGSSFFWFFTICCCSTSSSSSRRGSKKDKSLNDSEKLIPQSTAYQKLDTLETGYVGQKHGIYNPQQSTRTGAYEPYSHGAA</sequence>
<feature type="region of interest" description="Disordered" evidence="1">
    <location>
        <begin position="326"/>
        <end position="346"/>
    </location>
</feature>
<dbReference type="PANTHER" id="PTHR28019">
    <property type="entry name" value="CELL MEMBRANE PROTEIN YLR413W-RELATED"/>
    <property type="match status" value="1"/>
</dbReference>
<evidence type="ECO:0008006" key="5">
    <source>
        <dbReference type="Google" id="ProtNLM"/>
    </source>
</evidence>
<dbReference type="InterPro" id="IPR052413">
    <property type="entry name" value="SUR7_domain"/>
</dbReference>
<keyword evidence="2" id="KW-1133">Transmembrane helix</keyword>
<gene>
    <name evidence="3" type="ORF">DSL72_001990</name>
</gene>
<dbReference type="Pfam" id="PF06687">
    <property type="entry name" value="SUR7"/>
    <property type="match status" value="1"/>
</dbReference>